<sequence length="38" mass="4336">MAATNEELLLAYLSCPDAIKHMEKTQWQPNYQPVNSSL</sequence>
<comment type="caution">
    <text evidence="1">The sequence shown here is derived from an EMBL/GenBank/DDBJ whole genome shotgun (WGS) entry which is preliminary data.</text>
</comment>
<accession>R9GSK1</accession>
<dbReference type="AlphaFoldDB" id="R9GSK1"/>
<evidence type="ECO:0000313" key="1">
    <source>
        <dbReference type="EMBL" id="EOR94671.1"/>
    </source>
</evidence>
<gene>
    <name evidence="1" type="ORF">ADIARSV_2269</name>
</gene>
<reference evidence="1 2" key="1">
    <citation type="journal article" date="2013" name="Genome Announc.">
        <title>Draft Genome Sequence of Arcticibacter svalbardensis Strain MN12-7T, a Member of the Family Sphingobacteriaceae Isolated from an Arctic Soil Sample.</title>
        <authorList>
            <person name="Shivaji S."/>
            <person name="Ara S."/>
            <person name="Prasad S."/>
            <person name="Manasa B.P."/>
            <person name="Begum Z."/>
            <person name="Singh A."/>
            <person name="Kumar Pinnaka A."/>
        </authorList>
    </citation>
    <scope>NUCLEOTIDE SEQUENCE [LARGE SCALE GENOMIC DNA]</scope>
    <source>
        <strain evidence="1 2">MN12-7</strain>
    </source>
</reference>
<proteinExistence type="predicted"/>
<dbReference type="Proteomes" id="UP000014174">
    <property type="component" value="Unassembled WGS sequence"/>
</dbReference>
<keyword evidence="2" id="KW-1185">Reference proteome</keyword>
<evidence type="ECO:0000313" key="2">
    <source>
        <dbReference type="Proteomes" id="UP000014174"/>
    </source>
</evidence>
<name>R9GSK1_9SPHI</name>
<dbReference type="EMBL" id="AQPN01000079">
    <property type="protein sequence ID" value="EOR94671.1"/>
    <property type="molecule type" value="Genomic_DNA"/>
</dbReference>
<protein>
    <submittedName>
        <fullName evidence="1">Uncharacterized protein</fullName>
    </submittedName>
</protein>
<dbReference type="STRING" id="1150600.ADIARSV_2269"/>
<organism evidence="1 2">
    <name type="scientific">Arcticibacter svalbardensis MN12-7</name>
    <dbReference type="NCBI Taxonomy" id="1150600"/>
    <lineage>
        <taxon>Bacteria</taxon>
        <taxon>Pseudomonadati</taxon>
        <taxon>Bacteroidota</taxon>
        <taxon>Sphingobacteriia</taxon>
        <taxon>Sphingobacteriales</taxon>
        <taxon>Sphingobacteriaceae</taxon>
        <taxon>Arcticibacter</taxon>
    </lineage>
</organism>